<reference evidence="1" key="1">
    <citation type="submission" date="2024-03" db="EMBL/GenBank/DDBJ databases">
        <title>Diverse circular DNA viruses in blood, oral, and fecal samples of captive lemurs.</title>
        <authorList>
            <person name="Paietta E.N."/>
            <person name="Kraberger S."/>
            <person name="Lund M.C."/>
            <person name="Custer J.M."/>
            <person name="Vargas K.M."/>
            <person name="Ehmke E.E."/>
            <person name="Yoder A.D."/>
            <person name="Varsani A."/>
        </authorList>
    </citation>
    <scope>NUCLEOTIDE SEQUENCE</scope>
    <source>
        <strain evidence="1">Duke_21_1</strain>
    </source>
</reference>
<protein>
    <submittedName>
        <fullName evidence="1">Uncharacterized protein</fullName>
    </submittedName>
</protein>
<evidence type="ECO:0000313" key="1">
    <source>
        <dbReference type="EMBL" id="XCD03661.1"/>
    </source>
</evidence>
<proteinExistence type="predicted"/>
<dbReference type="EMBL" id="PP511379">
    <property type="protein sequence ID" value="XCD03661.1"/>
    <property type="molecule type" value="Genomic_DNA"/>
</dbReference>
<accession>A0AAU8AUQ7</accession>
<sequence>MHYENYRLPLRCLSVKAIREAIQKLAAILRYLHSFQSQS</sequence>
<name>A0AAU8AUQ7_9CAUD</name>
<organism evidence="1">
    <name type="scientific">Dulem virus 40</name>
    <dbReference type="NCBI Taxonomy" id="3145758"/>
    <lineage>
        <taxon>Viruses</taxon>
        <taxon>Duplodnaviria</taxon>
        <taxon>Heunggongvirae</taxon>
        <taxon>Uroviricota</taxon>
        <taxon>Caudoviricetes</taxon>
    </lineage>
</organism>